<evidence type="ECO:0000259" key="3">
    <source>
        <dbReference type="Pfam" id="PF18998"/>
    </source>
</evidence>
<dbReference type="PANTHER" id="PTHR46580">
    <property type="entry name" value="SENSOR KINASE-RELATED"/>
    <property type="match status" value="1"/>
</dbReference>
<dbReference type="PANTHER" id="PTHR46580:SF2">
    <property type="entry name" value="MAM DOMAIN-CONTAINING PROTEIN"/>
    <property type="match status" value="1"/>
</dbReference>
<feature type="domain" description="Bacterial repeat" evidence="3">
    <location>
        <begin position="231"/>
        <end position="294"/>
    </location>
</feature>
<evidence type="ECO:0000256" key="1">
    <source>
        <dbReference type="ARBA" id="ARBA00022729"/>
    </source>
</evidence>
<feature type="compositionally biased region" description="Pro residues" evidence="2">
    <location>
        <begin position="157"/>
        <end position="178"/>
    </location>
</feature>
<feature type="domain" description="Bacterial repeat" evidence="3">
    <location>
        <begin position="35"/>
        <end position="89"/>
    </location>
</feature>
<dbReference type="InterPro" id="IPR013517">
    <property type="entry name" value="FG-GAP"/>
</dbReference>
<gene>
    <name evidence="4" type="ORF">MBAV_003251</name>
</gene>
<dbReference type="InterPro" id="IPR044060">
    <property type="entry name" value="Bacterial_rp_domain"/>
</dbReference>
<dbReference type="EMBL" id="LACI01001396">
    <property type="protein sequence ID" value="KJU84553.1"/>
    <property type="molecule type" value="Genomic_DNA"/>
</dbReference>
<feature type="domain" description="Bacterial repeat" evidence="3">
    <location>
        <begin position="323"/>
        <end position="379"/>
    </location>
</feature>
<keyword evidence="5" id="KW-1185">Reference proteome</keyword>
<dbReference type="AlphaFoldDB" id="A0A0F3GV48"/>
<dbReference type="Proteomes" id="UP000033423">
    <property type="component" value="Unassembled WGS sequence"/>
</dbReference>
<feature type="region of interest" description="Disordered" evidence="2">
    <location>
        <begin position="150"/>
        <end position="185"/>
    </location>
</feature>
<dbReference type="InterPro" id="IPR028994">
    <property type="entry name" value="Integrin_alpha_N"/>
</dbReference>
<comment type="caution">
    <text evidence="4">The sequence shown here is derived from an EMBL/GenBank/DDBJ whole genome shotgun (WGS) entry which is preliminary data.</text>
</comment>
<sequence length="696" mass="72819">MYANAGFTLTLQKAGPSVGSVWSDPKGIDCGPMCKSPYPSGTVVTLRAIPTLDSTFAGWSGCDSVGSDDALMCVMTMSANKTVTATFNKSTAAHVKLAINKSGDGSGMIQSYPPGMDCGSKCSDIYPQGAKVRLMPMPYEGSLFASWSGCDANATPGPSPSPPPGPTPGTSPSPPPQQNPNECTVTMSSDKTVTATFSRSAGALTLTVNKAGDGSGMVMSNPPGMECGQVCNGPYPKDAVTMLMAKADPLSTFVSWSGCDSDSVDIGPGGNNYVALCKVTMSDNKTVTATFNKNTTPGITLNVHVAGSGTGSVSSLPSGINCGSTCTTTYDANTLVTLVATAGSDSVFSTWSGCDNSENSTSAKCKVTLASGKLVTATFMGSASVRHKVIHDFDGDGKSDLLWHNQSTGTVAIWLLDGDKVKGVGSPDSAGLDWEIEATGDFDGDGKTDILFRNTVDGSLHIWFMSALTIAGHAPVNLVRISNRDWYVKAVGDFNGDGITDILFSDKGTGMLGIWSMKGADFVDARFTDQSPGMDWEVAAVADFDGDGKDDILFRSEGLGAVALWLMNGPTIKSVSLVSPLNNPKWRIVRAGDFDGDGKSDILYRNAGTGEVGIWFMYGPSVDSARIIATVKDDNWQIISVGDYDGDGMIDILWQNKSTGQLCVWSMNGATIKGKSFLGTVGDPDWFVISKGDLVL</sequence>
<dbReference type="PATRIC" id="fig|29290.4.peg.4307"/>
<protein>
    <recommendedName>
        <fullName evidence="3">Bacterial repeat domain-containing protein</fullName>
    </recommendedName>
</protein>
<evidence type="ECO:0000313" key="4">
    <source>
        <dbReference type="EMBL" id="KJU84553.1"/>
    </source>
</evidence>
<proteinExistence type="predicted"/>
<dbReference type="Pfam" id="PF13517">
    <property type="entry name" value="FG-GAP_3"/>
    <property type="match status" value="2"/>
</dbReference>
<keyword evidence="1" id="KW-0732">Signal</keyword>
<evidence type="ECO:0000256" key="2">
    <source>
        <dbReference type="SAM" id="MobiDB-lite"/>
    </source>
</evidence>
<dbReference type="SUPFAM" id="SSF69318">
    <property type="entry name" value="Integrin alpha N-terminal domain"/>
    <property type="match status" value="1"/>
</dbReference>
<evidence type="ECO:0000313" key="5">
    <source>
        <dbReference type="Proteomes" id="UP000033423"/>
    </source>
</evidence>
<dbReference type="Pfam" id="PF18998">
    <property type="entry name" value="Flg_new_2"/>
    <property type="match status" value="3"/>
</dbReference>
<dbReference type="Gene3D" id="2.40.128.340">
    <property type="match status" value="3"/>
</dbReference>
<name>A0A0F3GV48_9BACT</name>
<reference evidence="4 5" key="1">
    <citation type="submission" date="2015-02" db="EMBL/GenBank/DDBJ databases">
        <title>Single-cell genomics of uncultivated deep-branching MTB reveals a conserved set of magnetosome genes.</title>
        <authorList>
            <person name="Kolinko S."/>
            <person name="Richter M."/>
            <person name="Glockner F.O."/>
            <person name="Brachmann A."/>
            <person name="Schuler D."/>
        </authorList>
    </citation>
    <scope>NUCLEOTIDE SEQUENCE [LARGE SCALE GENOMIC DNA]</scope>
    <source>
        <strain evidence="4">TM-1</strain>
    </source>
</reference>
<accession>A0A0F3GV48</accession>
<organism evidence="4 5">
    <name type="scientific">Candidatus Magnetobacterium bavaricum</name>
    <dbReference type="NCBI Taxonomy" id="29290"/>
    <lineage>
        <taxon>Bacteria</taxon>
        <taxon>Pseudomonadati</taxon>
        <taxon>Nitrospirota</taxon>
        <taxon>Thermodesulfovibrionia</taxon>
        <taxon>Thermodesulfovibrionales</taxon>
        <taxon>Candidatus Magnetobacteriaceae</taxon>
        <taxon>Candidatus Magnetobacterium</taxon>
    </lineage>
</organism>